<proteinExistence type="inferred from homology"/>
<evidence type="ECO:0000256" key="1">
    <source>
        <dbReference type="ARBA" id="ARBA00003543"/>
    </source>
</evidence>
<comment type="caution">
    <text evidence="17">The sequence shown here is derived from an EMBL/GenBank/DDBJ whole genome shotgun (WGS) entry which is preliminary data.</text>
</comment>
<evidence type="ECO:0000259" key="15">
    <source>
        <dbReference type="Pfam" id="PF00401"/>
    </source>
</evidence>
<feature type="domain" description="ATP synthase F1 complex delta/epsilon subunit N-terminal" evidence="16">
    <location>
        <begin position="4"/>
        <end position="89"/>
    </location>
</feature>
<dbReference type="Gene3D" id="2.60.15.10">
    <property type="entry name" value="F0F1 ATP synthase delta/epsilon subunit, N-terminal"/>
    <property type="match status" value="1"/>
</dbReference>
<dbReference type="GO" id="GO:0005524">
    <property type="term" value="F:ATP binding"/>
    <property type="evidence" value="ECO:0007669"/>
    <property type="project" value="UniProtKB-UniRule"/>
</dbReference>
<dbReference type="InterPro" id="IPR001469">
    <property type="entry name" value="ATP_synth_F1_dsu/esu"/>
</dbReference>
<evidence type="ECO:0000256" key="7">
    <source>
        <dbReference type="ARBA" id="ARBA00023136"/>
    </source>
</evidence>
<dbReference type="RefSeq" id="WP_126813773.1">
    <property type="nucleotide sequence ID" value="NZ_NGKC01000008.1"/>
</dbReference>
<dbReference type="CDD" id="cd12152">
    <property type="entry name" value="F1-ATPase_delta"/>
    <property type="match status" value="1"/>
</dbReference>
<dbReference type="AlphaFoldDB" id="A0A430ATM9"/>
<evidence type="ECO:0000256" key="14">
    <source>
        <dbReference type="SAM" id="Coils"/>
    </source>
</evidence>
<keyword evidence="12" id="KW-1003">Cell membrane</keyword>
<feature type="coiled-coil region" evidence="14">
    <location>
        <begin position="97"/>
        <end position="144"/>
    </location>
</feature>
<dbReference type="NCBIfam" id="NF001846">
    <property type="entry name" value="PRK00571.1-3"/>
    <property type="match status" value="1"/>
</dbReference>
<dbReference type="InterPro" id="IPR036771">
    <property type="entry name" value="ATPsynth_dsu/esu_N"/>
</dbReference>
<keyword evidence="9 12" id="KW-0066">ATP synthesis</keyword>
<dbReference type="Proteomes" id="UP000286773">
    <property type="component" value="Unassembled WGS sequence"/>
</dbReference>
<dbReference type="PANTHER" id="PTHR13822">
    <property type="entry name" value="ATP SYNTHASE DELTA/EPSILON CHAIN"/>
    <property type="match status" value="1"/>
</dbReference>
<evidence type="ECO:0000256" key="11">
    <source>
        <dbReference type="ARBA" id="ARBA00031795"/>
    </source>
</evidence>
<comment type="subunit">
    <text evidence="12 13">F-type ATPases have 2 components, CF(1) - the catalytic core - and CF(0) - the membrane proton channel. CF(1) has five subunits: alpha(3), beta(3), gamma(1), delta(1), epsilon(1). CF(0) has three main subunits: a, b and c.</text>
</comment>
<accession>A0A430ATM9</accession>
<evidence type="ECO:0000313" key="18">
    <source>
        <dbReference type="Proteomes" id="UP000286773"/>
    </source>
</evidence>
<evidence type="ECO:0000313" key="17">
    <source>
        <dbReference type="EMBL" id="RSU11408.1"/>
    </source>
</evidence>
<protein>
    <recommendedName>
        <fullName evidence="4 12">ATP synthase epsilon chain</fullName>
    </recommendedName>
    <alternativeName>
        <fullName evidence="11 12">ATP synthase F1 sector epsilon subunit</fullName>
    </alternativeName>
    <alternativeName>
        <fullName evidence="10 12">F-ATPase epsilon subunit</fullName>
    </alternativeName>
</protein>
<evidence type="ECO:0000256" key="12">
    <source>
        <dbReference type="HAMAP-Rule" id="MF_00530"/>
    </source>
</evidence>
<dbReference type="EMBL" id="NGKC01000008">
    <property type="protein sequence ID" value="RSU11408.1"/>
    <property type="molecule type" value="Genomic_DNA"/>
</dbReference>
<dbReference type="Pfam" id="PF00401">
    <property type="entry name" value="ATP-synt_DE"/>
    <property type="match status" value="1"/>
</dbReference>
<evidence type="ECO:0000256" key="5">
    <source>
        <dbReference type="ARBA" id="ARBA00022448"/>
    </source>
</evidence>
<keyword evidence="14" id="KW-0175">Coiled coil</keyword>
<dbReference type="OrthoDB" id="9804110at2"/>
<evidence type="ECO:0000256" key="9">
    <source>
        <dbReference type="ARBA" id="ARBA00023310"/>
    </source>
</evidence>
<gene>
    <name evidence="12" type="primary">atpC</name>
    <name evidence="17" type="ORF">CBF27_07865</name>
</gene>
<evidence type="ECO:0000256" key="2">
    <source>
        <dbReference type="ARBA" id="ARBA00004202"/>
    </source>
</evidence>
<dbReference type="InterPro" id="IPR020546">
    <property type="entry name" value="ATP_synth_F1_dsu/esu_N"/>
</dbReference>
<evidence type="ECO:0000256" key="4">
    <source>
        <dbReference type="ARBA" id="ARBA00014480"/>
    </source>
</evidence>
<sequence length="145" mass="16050">MNLFTVNIVTPDGIIYDHQARFLLAKTQAGDLGILANHAPLVAPLLIEAVRIDRFTDEGQTNLASDWVAVNGGIMEVRDNVVSIIANSAETEQDIDISRAERAKKRAEEKIARAKAERDATVDLDRAEVALHRALNRLKVANKRR</sequence>
<dbReference type="InterPro" id="IPR020547">
    <property type="entry name" value="ATP_synth_F1_esu_C"/>
</dbReference>
<dbReference type="SUPFAM" id="SSF46604">
    <property type="entry name" value="Epsilon subunit of F1F0-ATP synthase C-terminal domain"/>
    <property type="match status" value="1"/>
</dbReference>
<organism evidence="17 18">
    <name type="scientific">Vagococcus acidifermentans</name>
    <dbReference type="NCBI Taxonomy" id="564710"/>
    <lineage>
        <taxon>Bacteria</taxon>
        <taxon>Bacillati</taxon>
        <taxon>Bacillota</taxon>
        <taxon>Bacilli</taxon>
        <taxon>Lactobacillales</taxon>
        <taxon>Enterococcaceae</taxon>
        <taxon>Vagococcus</taxon>
    </lineage>
</organism>
<keyword evidence="8 12" id="KW-0139">CF(1)</keyword>
<dbReference type="GO" id="GO:0046933">
    <property type="term" value="F:proton-transporting ATP synthase activity, rotational mechanism"/>
    <property type="evidence" value="ECO:0007669"/>
    <property type="project" value="UniProtKB-UniRule"/>
</dbReference>
<keyword evidence="7 12" id="KW-0472">Membrane</keyword>
<dbReference type="PANTHER" id="PTHR13822:SF10">
    <property type="entry name" value="ATP SYNTHASE EPSILON CHAIN, CHLOROPLASTIC"/>
    <property type="match status" value="1"/>
</dbReference>
<feature type="domain" description="ATP synthase epsilon subunit C-terminal" evidence="15">
    <location>
        <begin position="94"/>
        <end position="141"/>
    </location>
</feature>
<comment type="subcellular location">
    <subcellularLocation>
        <location evidence="2 12">Cell membrane</location>
        <topology evidence="2 12">Peripheral membrane protein</topology>
    </subcellularLocation>
</comment>
<dbReference type="NCBIfam" id="TIGR01216">
    <property type="entry name" value="ATP_synt_epsi"/>
    <property type="match status" value="1"/>
</dbReference>
<dbReference type="Gene3D" id="1.20.5.440">
    <property type="entry name" value="ATP synthase delta/epsilon subunit, C-terminal domain"/>
    <property type="match status" value="1"/>
</dbReference>
<dbReference type="GO" id="GO:0005886">
    <property type="term" value="C:plasma membrane"/>
    <property type="evidence" value="ECO:0007669"/>
    <property type="project" value="UniProtKB-SubCell"/>
</dbReference>
<reference evidence="17 18" key="1">
    <citation type="submission" date="2017-05" db="EMBL/GenBank/DDBJ databases">
        <title>Vagococcus spp. assemblies.</title>
        <authorList>
            <person name="Gulvik C.A."/>
        </authorList>
    </citation>
    <scope>NUCLEOTIDE SEQUENCE [LARGE SCALE GENOMIC DNA]</scope>
    <source>
        <strain evidence="17 18">LMG 24798</strain>
    </source>
</reference>
<evidence type="ECO:0000256" key="8">
    <source>
        <dbReference type="ARBA" id="ARBA00023196"/>
    </source>
</evidence>
<evidence type="ECO:0000256" key="10">
    <source>
        <dbReference type="ARBA" id="ARBA00030215"/>
    </source>
</evidence>
<dbReference type="SUPFAM" id="SSF51344">
    <property type="entry name" value="Epsilon subunit of F1F0-ATP synthase N-terminal domain"/>
    <property type="match status" value="1"/>
</dbReference>
<comment type="function">
    <text evidence="1 12">Produces ATP from ADP in the presence of a proton gradient across the membrane.</text>
</comment>
<keyword evidence="6 12" id="KW-0406">Ion transport</keyword>
<comment type="similarity">
    <text evidence="3 12 13">Belongs to the ATPase epsilon chain family.</text>
</comment>
<keyword evidence="18" id="KW-1185">Reference proteome</keyword>
<dbReference type="GO" id="GO:0045259">
    <property type="term" value="C:proton-transporting ATP synthase complex"/>
    <property type="evidence" value="ECO:0007669"/>
    <property type="project" value="UniProtKB-KW"/>
</dbReference>
<dbReference type="InterPro" id="IPR036794">
    <property type="entry name" value="ATP_F1_dsu/esu_C_sf"/>
</dbReference>
<name>A0A430ATM9_9ENTE</name>
<keyword evidence="5 12" id="KW-0813">Transport</keyword>
<keyword evidence="12" id="KW-0375">Hydrogen ion transport</keyword>
<evidence type="ECO:0000256" key="3">
    <source>
        <dbReference type="ARBA" id="ARBA00005712"/>
    </source>
</evidence>
<dbReference type="HAMAP" id="MF_00530">
    <property type="entry name" value="ATP_synth_epsil_bac"/>
    <property type="match status" value="1"/>
</dbReference>
<evidence type="ECO:0000256" key="13">
    <source>
        <dbReference type="RuleBase" id="RU003656"/>
    </source>
</evidence>
<evidence type="ECO:0000256" key="6">
    <source>
        <dbReference type="ARBA" id="ARBA00023065"/>
    </source>
</evidence>
<evidence type="ECO:0000259" key="16">
    <source>
        <dbReference type="Pfam" id="PF02823"/>
    </source>
</evidence>
<dbReference type="Pfam" id="PF02823">
    <property type="entry name" value="ATP-synt_DE_N"/>
    <property type="match status" value="1"/>
</dbReference>